<keyword evidence="3" id="KW-1185">Reference proteome</keyword>
<proteinExistence type="predicted"/>
<dbReference type="GO" id="GO:0003700">
    <property type="term" value="F:DNA-binding transcription factor activity"/>
    <property type="evidence" value="ECO:0007669"/>
    <property type="project" value="InterPro"/>
</dbReference>
<gene>
    <name evidence="2" type="ORF">AKJ43_01940</name>
</gene>
<reference evidence="2 3" key="1">
    <citation type="journal article" date="2016" name="Sci. Rep.">
        <title>Metabolic traits of an uncultured archaeal lineage -MSBL1- from brine pools of the Red Sea.</title>
        <authorList>
            <person name="Mwirichia R."/>
            <person name="Alam I."/>
            <person name="Rashid M."/>
            <person name="Vinu M."/>
            <person name="Ba-Alawi W."/>
            <person name="Anthony Kamau A."/>
            <person name="Kamanda Ngugi D."/>
            <person name="Goker M."/>
            <person name="Klenk H.P."/>
            <person name="Bajic V."/>
            <person name="Stingl U."/>
        </authorList>
    </citation>
    <scope>NUCLEOTIDE SEQUENCE [LARGE SCALE GENOMIC DNA]</scope>
    <source>
        <strain evidence="2">SCGC-AAA261D19</strain>
    </source>
</reference>
<name>A0A133V7I1_9EURY</name>
<feature type="domain" description="RNA polymerase sigma-70 region 4" evidence="1">
    <location>
        <begin position="55"/>
        <end position="82"/>
    </location>
</feature>
<dbReference type="GO" id="GO:0006352">
    <property type="term" value="P:DNA-templated transcription initiation"/>
    <property type="evidence" value="ECO:0007669"/>
    <property type="project" value="InterPro"/>
</dbReference>
<evidence type="ECO:0000313" key="2">
    <source>
        <dbReference type="EMBL" id="KXB02366.1"/>
    </source>
</evidence>
<protein>
    <recommendedName>
        <fullName evidence="1">RNA polymerase sigma-70 region 4 domain-containing protein</fullName>
    </recommendedName>
</protein>
<dbReference type="Pfam" id="PF04545">
    <property type="entry name" value="Sigma70_r4"/>
    <property type="match status" value="1"/>
</dbReference>
<comment type="caution">
    <text evidence="2">The sequence shown here is derived from an EMBL/GenBank/DDBJ whole genome shotgun (WGS) entry which is preliminary data.</text>
</comment>
<evidence type="ECO:0000259" key="1">
    <source>
        <dbReference type="Pfam" id="PF04545"/>
    </source>
</evidence>
<sequence>MLIDGFHRKMALESAGMSKMLVEEIETDSPRIEAIKRNASYGVPLTKKERNKQIRGLYDDGHTQSKIGELFGLSRRRIRQIVNAEETSKINVPAILGEQFTTGQTRKEIAKNYGIVNLGLSSSFPRPASLSAI</sequence>
<dbReference type="EMBL" id="LHXX01000017">
    <property type="protein sequence ID" value="KXB02366.1"/>
    <property type="molecule type" value="Genomic_DNA"/>
</dbReference>
<dbReference type="InterPro" id="IPR007630">
    <property type="entry name" value="RNA_pol_sigma70_r4"/>
</dbReference>
<organism evidence="2 3">
    <name type="scientific">candidate division MSBL1 archaeon SCGC-AAA261D19</name>
    <dbReference type="NCBI Taxonomy" id="1698273"/>
    <lineage>
        <taxon>Archaea</taxon>
        <taxon>Methanobacteriati</taxon>
        <taxon>Methanobacteriota</taxon>
        <taxon>candidate division MSBL1</taxon>
    </lineage>
</organism>
<evidence type="ECO:0000313" key="3">
    <source>
        <dbReference type="Proteomes" id="UP000070400"/>
    </source>
</evidence>
<dbReference type="Proteomes" id="UP000070400">
    <property type="component" value="Unassembled WGS sequence"/>
</dbReference>
<dbReference type="AlphaFoldDB" id="A0A133V7I1"/>
<accession>A0A133V7I1</accession>